<evidence type="ECO:0000256" key="5">
    <source>
        <dbReference type="PROSITE-ProRule" id="PRU00723"/>
    </source>
</evidence>
<feature type="compositionally biased region" description="Low complexity" evidence="6">
    <location>
        <begin position="224"/>
        <end position="235"/>
    </location>
</feature>
<dbReference type="InterPro" id="IPR036855">
    <property type="entry name" value="Znf_CCCH_sf"/>
</dbReference>
<evidence type="ECO:0000256" key="2">
    <source>
        <dbReference type="ARBA" id="ARBA00022737"/>
    </source>
</evidence>
<dbReference type="SMART" id="SM00356">
    <property type="entry name" value="ZnF_C3H1"/>
    <property type="match status" value="2"/>
</dbReference>
<gene>
    <name evidence="8" type="ORF">LPJ64_002251</name>
</gene>
<evidence type="ECO:0000313" key="9">
    <source>
        <dbReference type="Proteomes" id="UP001145021"/>
    </source>
</evidence>
<evidence type="ECO:0000313" key="8">
    <source>
        <dbReference type="EMBL" id="KAJ1646232.1"/>
    </source>
</evidence>
<evidence type="ECO:0000256" key="4">
    <source>
        <dbReference type="ARBA" id="ARBA00022833"/>
    </source>
</evidence>
<dbReference type="SUPFAM" id="SSF90229">
    <property type="entry name" value="CCCH zinc finger"/>
    <property type="match status" value="2"/>
</dbReference>
<feature type="domain" description="C3H1-type" evidence="7">
    <location>
        <begin position="10"/>
        <end position="38"/>
    </location>
</feature>
<dbReference type="GO" id="GO:0008270">
    <property type="term" value="F:zinc ion binding"/>
    <property type="evidence" value="ECO:0007669"/>
    <property type="project" value="UniProtKB-KW"/>
</dbReference>
<evidence type="ECO:0000256" key="6">
    <source>
        <dbReference type="SAM" id="MobiDB-lite"/>
    </source>
</evidence>
<feature type="domain" description="C3H1-type" evidence="7">
    <location>
        <begin position="48"/>
        <end position="76"/>
    </location>
</feature>
<keyword evidence="2" id="KW-0677">Repeat</keyword>
<feature type="region of interest" description="Disordered" evidence="6">
    <location>
        <begin position="213"/>
        <end position="237"/>
    </location>
</feature>
<dbReference type="InterPro" id="IPR045877">
    <property type="entry name" value="ZFP36-like"/>
</dbReference>
<evidence type="ECO:0000256" key="3">
    <source>
        <dbReference type="ARBA" id="ARBA00022771"/>
    </source>
</evidence>
<dbReference type="PROSITE" id="PS50103">
    <property type="entry name" value="ZF_C3H1"/>
    <property type="match status" value="2"/>
</dbReference>
<keyword evidence="1 5" id="KW-0479">Metal-binding</keyword>
<dbReference type="PANTHER" id="PTHR12547">
    <property type="entry name" value="CCCH ZINC FINGER/TIS11-RELATED"/>
    <property type="match status" value="1"/>
</dbReference>
<evidence type="ECO:0000259" key="7">
    <source>
        <dbReference type="PROSITE" id="PS50103"/>
    </source>
</evidence>
<dbReference type="PANTHER" id="PTHR12547:SF18">
    <property type="entry name" value="PROTEIN TIS11"/>
    <property type="match status" value="1"/>
</dbReference>
<dbReference type="Pfam" id="PF00642">
    <property type="entry name" value="zf-CCCH"/>
    <property type="match status" value="1"/>
</dbReference>
<accession>A0A9W7XNB9</accession>
<dbReference type="AlphaFoldDB" id="A0A9W7XNB9"/>
<organism evidence="8 9">
    <name type="scientific">Coemansia asiatica</name>
    <dbReference type="NCBI Taxonomy" id="1052880"/>
    <lineage>
        <taxon>Eukaryota</taxon>
        <taxon>Fungi</taxon>
        <taxon>Fungi incertae sedis</taxon>
        <taxon>Zoopagomycota</taxon>
        <taxon>Kickxellomycotina</taxon>
        <taxon>Kickxellomycetes</taxon>
        <taxon>Kickxellales</taxon>
        <taxon>Kickxellaceae</taxon>
        <taxon>Coemansia</taxon>
    </lineage>
</organism>
<evidence type="ECO:0000256" key="1">
    <source>
        <dbReference type="ARBA" id="ARBA00022723"/>
    </source>
</evidence>
<comment type="caution">
    <text evidence="8">The sequence shown here is derived from an EMBL/GenBank/DDBJ whole genome shotgun (WGS) entry which is preliminary data.</text>
</comment>
<dbReference type="Pfam" id="PF25585">
    <property type="entry name" value="zf-CCCH_DUS3L"/>
    <property type="match status" value="1"/>
</dbReference>
<keyword evidence="4 5" id="KW-0862">Zinc</keyword>
<dbReference type="EMBL" id="JANBOH010000069">
    <property type="protein sequence ID" value="KAJ1646232.1"/>
    <property type="molecule type" value="Genomic_DNA"/>
</dbReference>
<sequence length="293" mass="32624">MASGQPALKSYKTALCNKFMQQGVCGRGDKCCFAHGISDLRQRVRPPNFKTQPCRNMDQNGSCPYGSKCDFIHNIEQHSSSTSSRTLDSPSNNNAAFPVKGTDCRQQQECVLYPLGPPHLLHILNNVDTRALPLSLPSSPDAQAARVPLAPADYMRYSQISEDHAGIVPQASAMSDRNAASLEPSVSHFWESSRCANVPSLYNRFEKNSFGRHASAFSPIPAPQQQQQQQQQQRQHYFATPTAPLTSQSAYRRPNRFVLPEDPRLASLSAIHSQETLTERLANLDLTRFSNFY</sequence>
<feature type="zinc finger region" description="C3H1-type" evidence="5">
    <location>
        <begin position="10"/>
        <end position="38"/>
    </location>
</feature>
<dbReference type="InterPro" id="IPR000571">
    <property type="entry name" value="Znf_CCCH"/>
</dbReference>
<keyword evidence="9" id="KW-1185">Reference proteome</keyword>
<dbReference type="GO" id="GO:0003729">
    <property type="term" value="F:mRNA binding"/>
    <property type="evidence" value="ECO:0007669"/>
    <property type="project" value="InterPro"/>
</dbReference>
<proteinExistence type="predicted"/>
<feature type="zinc finger region" description="C3H1-type" evidence="5">
    <location>
        <begin position="48"/>
        <end position="76"/>
    </location>
</feature>
<name>A0A9W7XNB9_9FUNG</name>
<keyword evidence="3 5" id="KW-0863">Zinc-finger</keyword>
<protein>
    <recommendedName>
        <fullName evidence="7">C3H1-type domain-containing protein</fullName>
    </recommendedName>
</protein>
<dbReference type="Proteomes" id="UP001145021">
    <property type="component" value="Unassembled WGS sequence"/>
</dbReference>
<dbReference type="Gene3D" id="4.10.1000.10">
    <property type="entry name" value="Zinc finger, CCCH-type"/>
    <property type="match status" value="2"/>
</dbReference>
<reference evidence="8" key="1">
    <citation type="submission" date="2022-07" db="EMBL/GenBank/DDBJ databases">
        <title>Phylogenomic reconstructions and comparative analyses of Kickxellomycotina fungi.</title>
        <authorList>
            <person name="Reynolds N.K."/>
            <person name="Stajich J.E."/>
            <person name="Barry K."/>
            <person name="Grigoriev I.V."/>
            <person name="Crous P."/>
            <person name="Smith M.E."/>
        </authorList>
    </citation>
    <scope>NUCLEOTIDE SEQUENCE</scope>
    <source>
        <strain evidence="8">NBRC 105413</strain>
    </source>
</reference>